<evidence type="ECO:0000313" key="3">
    <source>
        <dbReference type="Proteomes" id="UP000178650"/>
    </source>
</evidence>
<sequence>MNKKTTFIILTVMLAVGLVIFLLYRSSMFSKGILRLEILGPEMAKIGDEIEYVVRYKNNGNFTLEKPKLIFYMPENSLTEDGKTIINQDLKDIYPGGEEIVKIKTRLLGKEGDLKTAKASLSYTPKNLTVKYESDTTFTTKIDSVPVTLDFDLPSKAEKGKSLQYSINYFSNVDYPLENLSLKISFASGFDFSSSDPVSLDNSEWKLQTLNKAQGGRVSIKGNISADASQNLTFSAELGMKQNGNFIVIKQATKDVQVIQPLLLITQQINGSSDYVASPGETLNYQIFFRNIGSTPFDNLFAVVKIDGLAFDLPSLQVQDGQAQSNDNMIVWDSTQAPQLRRLDVQQQAEVDFTIKVKSDWLPSVSDSENAVITDTVNISQITQKFTTKVNSGLAISQKGYYKDSGISNSGPIPPKAGKTTTYAINWEIKNYFSDAKNVKVKATLPAGVSLTGKITPQDESANFSYDSASHEIVWSAGDILAGTGVNGDPVTLSFQISLTPTNSQKGSAAQIIEQVQISGENQFTNTLITAQDSGISTSLPDDFSNSGGGIVQ</sequence>
<evidence type="ECO:0000256" key="1">
    <source>
        <dbReference type="SAM" id="Phobius"/>
    </source>
</evidence>
<feature type="transmembrane region" description="Helical" evidence="1">
    <location>
        <begin position="6"/>
        <end position="24"/>
    </location>
</feature>
<dbReference type="EMBL" id="MHPJ01000013">
    <property type="protein sequence ID" value="OGZ78802.1"/>
    <property type="molecule type" value="Genomic_DNA"/>
</dbReference>
<proteinExistence type="predicted"/>
<name>A0A1G2IVU7_9BACT</name>
<dbReference type="AlphaFoldDB" id="A0A1G2IVU7"/>
<protein>
    <recommendedName>
        <fullName evidence="4">DUF11 domain-containing protein</fullName>
    </recommendedName>
</protein>
<organism evidence="2 3">
    <name type="scientific">Candidatus Staskawiczbacteria bacterium RIFOXYB1_FULL_37_44</name>
    <dbReference type="NCBI Taxonomy" id="1802223"/>
    <lineage>
        <taxon>Bacteria</taxon>
        <taxon>Candidatus Staskawicziibacteriota</taxon>
    </lineage>
</organism>
<keyword evidence="1" id="KW-0812">Transmembrane</keyword>
<dbReference type="Gene3D" id="2.60.40.1170">
    <property type="entry name" value="Mu homology domain, subdomain B"/>
    <property type="match status" value="1"/>
</dbReference>
<dbReference type="STRING" id="1802223.A2358_04415"/>
<reference evidence="2 3" key="1">
    <citation type="journal article" date="2016" name="Nat. Commun.">
        <title>Thousands of microbial genomes shed light on interconnected biogeochemical processes in an aquifer system.</title>
        <authorList>
            <person name="Anantharaman K."/>
            <person name="Brown C.T."/>
            <person name="Hug L.A."/>
            <person name="Sharon I."/>
            <person name="Castelle C.J."/>
            <person name="Probst A.J."/>
            <person name="Thomas B.C."/>
            <person name="Singh A."/>
            <person name="Wilkins M.J."/>
            <person name="Karaoz U."/>
            <person name="Brodie E.L."/>
            <person name="Williams K.H."/>
            <person name="Hubbard S.S."/>
            <person name="Banfield J.F."/>
        </authorList>
    </citation>
    <scope>NUCLEOTIDE SEQUENCE [LARGE SCALE GENOMIC DNA]</scope>
</reference>
<keyword evidence="1" id="KW-1133">Transmembrane helix</keyword>
<dbReference type="Proteomes" id="UP000178650">
    <property type="component" value="Unassembled WGS sequence"/>
</dbReference>
<keyword evidence="1" id="KW-0472">Membrane</keyword>
<accession>A0A1G2IVU7</accession>
<comment type="caution">
    <text evidence="2">The sequence shown here is derived from an EMBL/GenBank/DDBJ whole genome shotgun (WGS) entry which is preliminary data.</text>
</comment>
<evidence type="ECO:0008006" key="4">
    <source>
        <dbReference type="Google" id="ProtNLM"/>
    </source>
</evidence>
<evidence type="ECO:0000313" key="2">
    <source>
        <dbReference type="EMBL" id="OGZ78802.1"/>
    </source>
</evidence>
<gene>
    <name evidence="2" type="ORF">A2358_04415</name>
</gene>